<feature type="region of interest" description="Disordered" evidence="1">
    <location>
        <begin position="458"/>
        <end position="588"/>
    </location>
</feature>
<dbReference type="Proteomes" id="UP000675163">
    <property type="component" value="Unassembled WGS sequence"/>
</dbReference>
<sequence>MKFSLLEPPTELLAALDNVVSGIQAVRAQISSLQAAEALLLQAGSTIAEGIAQCIPHGVQSGRSLAKSQAMAYRMVHTDIGAAVHESDRTVAAKMERATDLITDYPGTYRALAAGRVSEGHVRAIVDAGVIITDAKRREKYEREALQLAEAETVGRVRPLVKELAERCAEVTIDERHERACAGRNVMVIDREDGMADLIAHLPAALAHGIKDKVDQLSHHIIANRNTETFGDKAGKGGAGGEAAASEDGASDSGETRSPEIVDTRTTDQVRADLLCDMLLTSDPMKTMTTGTPMGGITARVQVIVPITRLTGTTTGTTTGTGTATGTEDTAGSGRGHPASLAGYGPIDTDTAKDLACATSSWEQVKVDAETGTIITVDTYRPSAELRRFLGARDQHCRFFGCRMPLRKCDIDHTIDAALGGATSSDNLGHICRRHHTLKHATPWEVIQDKNGVYTWTSPTGRKYEDIPESAVRFRPDPPGEGTDGPETPDGSPPDQPPGAEQPLSTEATETTGVTERPRAERVSAESVWGPGWDKPFVPRTSAKRAASDSTESDSTENRSTQGDSIKNRSTENDRTDSPSDWCDDEPF</sequence>
<proteinExistence type="predicted"/>
<feature type="domain" description="HNH nuclease" evidence="2">
    <location>
        <begin position="385"/>
        <end position="437"/>
    </location>
</feature>
<dbReference type="InterPro" id="IPR003870">
    <property type="entry name" value="DUF222"/>
</dbReference>
<dbReference type="InterPro" id="IPR003615">
    <property type="entry name" value="HNH_nuc"/>
</dbReference>
<feature type="region of interest" description="Disordered" evidence="1">
    <location>
        <begin position="229"/>
        <end position="264"/>
    </location>
</feature>
<dbReference type="EMBL" id="JAFIDA010000001">
    <property type="protein sequence ID" value="MBP1327114.1"/>
    <property type="molecule type" value="Genomic_DNA"/>
</dbReference>
<dbReference type="Gene3D" id="1.10.30.50">
    <property type="match status" value="1"/>
</dbReference>
<feature type="compositionally biased region" description="Basic and acidic residues" evidence="1">
    <location>
        <begin position="462"/>
        <end position="478"/>
    </location>
</feature>
<name>A0A940PXE5_9MICO</name>
<feature type="region of interest" description="Disordered" evidence="1">
    <location>
        <begin position="312"/>
        <end position="336"/>
    </location>
</feature>
<accession>A0A940PXE5</accession>
<evidence type="ECO:0000256" key="1">
    <source>
        <dbReference type="SAM" id="MobiDB-lite"/>
    </source>
</evidence>
<dbReference type="CDD" id="cd00085">
    <property type="entry name" value="HNHc"/>
    <property type="match status" value="1"/>
</dbReference>
<feature type="compositionally biased region" description="Basic and acidic residues" evidence="1">
    <location>
        <begin position="254"/>
        <end position="264"/>
    </location>
</feature>
<keyword evidence="4" id="KW-1185">Reference proteome</keyword>
<comment type="caution">
    <text evidence="3">The sequence shown here is derived from an EMBL/GenBank/DDBJ whole genome shotgun (WGS) entry which is preliminary data.</text>
</comment>
<dbReference type="RefSeq" id="WP_209705917.1">
    <property type="nucleotide sequence ID" value="NZ_JAFIDA010000001.1"/>
</dbReference>
<dbReference type="SMART" id="SM00507">
    <property type="entry name" value="HNHc"/>
    <property type="match status" value="1"/>
</dbReference>
<evidence type="ECO:0000313" key="4">
    <source>
        <dbReference type="Proteomes" id="UP000675163"/>
    </source>
</evidence>
<gene>
    <name evidence="3" type="ORF">JOF28_002346</name>
</gene>
<evidence type="ECO:0000313" key="3">
    <source>
        <dbReference type="EMBL" id="MBP1327114.1"/>
    </source>
</evidence>
<dbReference type="AlphaFoldDB" id="A0A940PXE5"/>
<reference evidence="3" key="1">
    <citation type="submission" date="2021-02" db="EMBL/GenBank/DDBJ databases">
        <title>Sequencing the genomes of 1000 actinobacteria strains.</title>
        <authorList>
            <person name="Klenk H.-P."/>
        </authorList>
    </citation>
    <scope>NUCLEOTIDE SEQUENCE</scope>
    <source>
        <strain evidence="3">DSM 22850</strain>
    </source>
</reference>
<protein>
    <recommendedName>
        <fullName evidence="2">HNH nuclease domain-containing protein</fullName>
    </recommendedName>
</protein>
<feature type="compositionally biased region" description="Polar residues" evidence="1">
    <location>
        <begin position="503"/>
        <end position="514"/>
    </location>
</feature>
<feature type="compositionally biased region" description="Basic and acidic residues" evidence="1">
    <location>
        <begin position="566"/>
        <end position="578"/>
    </location>
</feature>
<dbReference type="Pfam" id="PF02720">
    <property type="entry name" value="DUF222"/>
    <property type="match status" value="1"/>
</dbReference>
<evidence type="ECO:0000259" key="2">
    <source>
        <dbReference type="SMART" id="SM00507"/>
    </source>
</evidence>
<feature type="compositionally biased region" description="Low complexity" evidence="1">
    <location>
        <begin position="242"/>
        <end position="253"/>
    </location>
</feature>
<organism evidence="3 4">
    <name type="scientific">Leucobacter exalbidus</name>
    <dbReference type="NCBI Taxonomy" id="662960"/>
    <lineage>
        <taxon>Bacteria</taxon>
        <taxon>Bacillati</taxon>
        <taxon>Actinomycetota</taxon>
        <taxon>Actinomycetes</taxon>
        <taxon>Micrococcales</taxon>
        <taxon>Microbacteriaceae</taxon>
        <taxon>Leucobacter</taxon>
    </lineage>
</organism>
<feature type="compositionally biased region" description="Low complexity" evidence="1">
    <location>
        <begin position="312"/>
        <end position="332"/>
    </location>
</feature>